<comment type="catalytic activity">
    <reaction evidence="1">
        <text>ATP + protein L-histidine = ADP + protein N-phospho-L-histidine.</text>
        <dbReference type="EC" id="2.7.13.3"/>
    </reaction>
</comment>
<accession>A0A4Y6PMG5</accession>
<dbReference type="InterPro" id="IPR003594">
    <property type="entry name" value="HATPase_dom"/>
</dbReference>
<dbReference type="PROSITE" id="PS50112">
    <property type="entry name" value="PAS"/>
    <property type="match status" value="1"/>
</dbReference>
<dbReference type="Gene3D" id="3.30.565.10">
    <property type="entry name" value="Histidine kinase-like ATPase, C-terminal domain"/>
    <property type="match status" value="1"/>
</dbReference>
<keyword evidence="5" id="KW-0418">Kinase</keyword>
<evidence type="ECO:0000259" key="8">
    <source>
        <dbReference type="PROSITE" id="PS50109"/>
    </source>
</evidence>
<dbReference type="PROSITE" id="PS50110">
    <property type="entry name" value="RESPONSE_REGULATORY"/>
    <property type="match status" value="1"/>
</dbReference>
<dbReference type="PANTHER" id="PTHR43547:SF2">
    <property type="entry name" value="HYBRID SIGNAL TRANSDUCTION HISTIDINE KINASE C"/>
    <property type="match status" value="1"/>
</dbReference>
<evidence type="ECO:0000313" key="13">
    <source>
        <dbReference type="Proteomes" id="UP000315995"/>
    </source>
</evidence>
<feature type="domain" description="PAS" evidence="10">
    <location>
        <begin position="8"/>
        <end position="59"/>
    </location>
</feature>
<feature type="coiled-coil region" evidence="7">
    <location>
        <begin position="136"/>
        <end position="184"/>
    </location>
</feature>
<dbReference type="PROSITE" id="PS50113">
    <property type="entry name" value="PAC"/>
    <property type="match status" value="1"/>
</dbReference>
<dbReference type="SMART" id="SM00387">
    <property type="entry name" value="HATPase_c"/>
    <property type="match status" value="1"/>
</dbReference>
<dbReference type="EMBL" id="CP041186">
    <property type="protein sequence ID" value="QDG49506.1"/>
    <property type="molecule type" value="Genomic_DNA"/>
</dbReference>
<keyword evidence="3 6" id="KW-0597">Phosphoprotein</keyword>
<proteinExistence type="predicted"/>
<dbReference type="PROSITE" id="PS50109">
    <property type="entry name" value="HIS_KIN"/>
    <property type="match status" value="1"/>
</dbReference>
<evidence type="ECO:0000259" key="11">
    <source>
        <dbReference type="PROSITE" id="PS50113"/>
    </source>
</evidence>
<dbReference type="CDD" id="cd00130">
    <property type="entry name" value="PAS"/>
    <property type="match status" value="1"/>
</dbReference>
<dbReference type="NCBIfam" id="TIGR00229">
    <property type="entry name" value="sensory_box"/>
    <property type="match status" value="1"/>
</dbReference>
<evidence type="ECO:0000313" key="12">
    <source>
        <dbReference type="EMBL" id="QDG49506.1"/>
    </source>
</evidence>
<dbReference type="FunFam" id="3.30.565.10:FF:000006">
    <property type="entry name" value="Sensor histidine kinase WalK"/>
    <property type="match status" value="1"/>
</dbReference>
<feature type="domain" description="Histidine kinase" evidence="8">
    <location>
        <begin position="191"/>
        <end position="412"/>
    </location>
</feature>
<dbReference type="EC" id="2.7.13.3" evidence="2"/>
<feature type="domain" description="PAC" evidence="11">
    <location>
        <begin position="91"/>
        <end position="145"/>
    </location>
</feature>
<dbReference type="SMART" id="SM00448">
    <property type="entry name" value="REC"/>
    <property type="match status" value="1"/>
</dbReference>
<dbReference type="SUPFAM" id="SSF55874">
    <property type="entry name" value="ATPase domain of HSP90 chaperone/DNA topoisomerase II/histidine kinase"/>
    <property type="match status" value="1"/>
</dbReference>
<organism evidence="12 13">
    <name type="scientific">Persicimonas caeni</name>
    <dbReference type="NCBI Taxonomy" id="2292766"/>
    <lineage>
        <taxon>Bacteria</taxon>
        <taxon>Deltaproteobacteria</taxon>
        <taxon>Bradymonadales</taxon>
        <taxon>Bradymonadaceae</taxon>
        <taxon>Persicimonas</taxon>
    </lineage>
</organism>
<evidence type="ECO:0000259" key="9">
    <source>
        <dbReference type="PROSITE" id="PS50110"/>
    </source>
</evidence>
<dbReference type="SMART" id="SM00388">
    <property type="entry name" value="HisKA"/>
    <property type="match status" value="1"/>
</dbReference>
<evidence type="ECO:0000256" key="6">
    <source>
        <dbReference type="PROSITE-ProRule" id="PRU00169"/>
    </source>
</evidence>
<dbReference type="InterPro" id="IPR000014">
    <property type="entry name" value="PAS"/>
</dbReference>
<dbReference type="CDD" id="cd00075">
    <property type="entry name" value="HATPase"/>
    <property type="match status" value="1"/>
</dbReference>
<dbReference type="Pfam" id="PF08448">
    <property type="entry name" value="PAS_4"/>
    <property type="match status" value="1"/>
</dbReference>
<dbReference type="Gene3D" id="3.40.50.2300">
    <property type="match status" value="1"/>
</dbReference>
<dbReference type="Pfam" id="PF00072">
    <property type="entry name" value="Response_reg"/>
    <property type="match status" value="1"/>
</dbReference>
<sequence length="554" mass="61864">MTPSKSQHPLNFRRLFESAPEPYLVLDPDFTIVAVNDAYLEATLTERDAIVGRHIFDVFPDNPDDPEATGVANLRASLETVRRDKVADTVAVQKYDIRRPDGSFETRYWSPRNSPVFDDDGELCEIIHRVEDVTELMRLKEKENSLESSVTEMEAELYDRSQEIQRKNRRLEEMAELARRESRNKDQFLAMLGHELRNPMAAISTATYVLKDARDQQAPNERLDWGLDIIERQLKHLSRLVNDLLDVARINEGRIELQREPVQINEIVRGALEIARPLINKRNQSLDIFLSDEPATVIGDTTRLTQVVSNLLNNASKYTPKGGHIAVGAGVENGLLFVEVTDNGKGIDAELLPHVFDMFRQAEVSIDRSQGGLGLGLTLVKKLVEMHDGTVQASSEGEGRGSRFVVHLPLASEASTPLDKTAGDEPTGRAQRVLVVDDNTDAAASLAMLLRVDGHQVEVAQDGDEAVDLAESFSPQVVLLDIALPDYDGYEVAHRLRQHTSANSLSLVAVTGYDDASDRRKSDEAGFAYHLVKPINHKRLRQVLQWISEEGQTT</sequence>
<dbReference type="RefSeq" id="WP_141196003.1">
    <property type="nucleotide sequence ID" value="NZ_CP041186.1"/>
</dbReference>
<feature type="modified residue" description="4-aspartylphosphate" evidence="6">
    <location>
        <position position="481"/>
    </location>
</feature>
<dbReference type="SMART" id="SM00091">
    <property type="entry name" value="PAS"/>
    <property type="match status" value="1"/>
</dbReference>
<evidence type="ECO:0000256" key="4">
    <source>
        <dbReference type="ARBA" id="ARBA00022679"/>
    </source>
</evidence>
<dbReference type="CDD" id="cd17580">
    <property type="entry name" value="REC_2_DhkD-like"/>
    <property type="match status" value="1"/>
</dbReference>
<dbReference type="GO" id="GO:0000155">
    <property type="term" value="F:phosphorelay sensor kinase activity"/>
    <property type="evidence" value="ECO:0007669"/>
    <property type="project" value="InterPro"/>
</dbReference>
<evidence type="ECO:0000256" key="2">
    <source>
        <dbReference type="ARBA" id="ARBA00012438"/>
    </source>
</evidence>
<evidence type="ECO:0000256" key="1">
    <source>
        <dbReference type="ARBA" id="ARBA00000085"/>
    </source>
</evidence>
<dbReference type="InterPro" id="IPR004358">
    <property type="entry name" value="Sig_transdc_His_kin-like_C"/>
</dbReference>
<protein>
    <recommendedName>
        <fullName evidence="2">histidine kinase</fullName>
        <ecNumber evidence="2">2.7.13.3</ecNumber>
    </recommendedName>
</protein>
<evidence type="ECO:0000256" key="3">
    <source>
        <dbReference type="ARBA" id="ARBA00022553"/>
    </source>
</evidence>
<dbReference type="Gene3D" id="1.10.287.130">
    <property type="match status" value="1"/>
</dbReference>
<keyword evidence="4" id="KW-0808">Transferase</keyword>
<keyword evidence="13" id="KW-1185">Reference proteome</keyword>
<name>A0A4Y6PMG5_PERCE</name>
<dbReference type="Pfam" id="PF00512">
    <property type="entry name" value="HisKA"/>
    <property type="match status" value="1"/>
</dbReference>
<dbReference type="InterPro" id="IPR001789">
    <property type="entry name" value="Sig_transdc_resp-reg_receiver"/>
</dbReference>
<dbReference type="InterPro" id="IPR005467">
    <property type="entry name" value="His_kinase_dom"/>
</dbReference>
<dbReference type="SUPFAM" id="SSF47384">
    <property type="entry name" value="Homodimeric domain of signal transducing histidine kinase"/>
    <property type="match status" value="1"/>
</dbReference>
<dbReference type="InterPro" id="IPR035965">
    <property type="entry name" value="PAS-like_dom_sf"/>
</dbReference>
<dbReference type="PRINTS" id="PR00344">
    <property type="entry name" value="BCTRLSENSOR"/>
</dbReference>
<dbReference type="SUPFAM" id="SSF55785">
    <property type="entry name" value="PYP-like sensor domain (PAS domain)"/>
    <property type="match status" value="1"/>
</dbReference>
<dbReference type="SUPFAM" id="SSF52172">
    <property type="entry name" value="CheY-like"/>
    <property type="match status" value="1"/>
</dbReference>
<dbReference type="InterPro" id="IPR036890">
    <property type="entry name" value="HATPase_C_sf"/>
</dbReference>
<dbReference type="InterPro" id="IPR036097">
    <property type="entry name" value="HisK_dim/P_sf"/>
</dbReference>
<dbReference type="Pfam" id="PF02518">
    <property type="entry name" value="HATPase_c"/>
    <property type="match status" value="1"/>
</dbReference>
<dbReference type="InterPro" id="IPR013656">
    <property type="entry name" value="PAS_4"/>
</dbReference>
<evidence type="ECO:0000259" key="10">
    <source>
        <dbReference type="PROSITE" id="PS50112"/>
    </source>
</evidence>
<dbReference type="InterPro" id="IPR000700">
    <property type="entry name" value="PAS-assoc_C"/>
</dbReference>
<dbReference type="InterPro" id="IPR003661">
    <property type="entry name" value="HisK_dim/P_dom"/>
</dbReference>
<keyword evidence="7" id="KW-0175">Coiled coil</keyword>
<dbReference type="Gene3D" id="3.30.450.20">
    <property type="entry name" value="PAS domain"/>
    <property type="match status" value="1"/>
</dbReference>
<reference evidence="12 13" key="1">
    <citation type="submission" date="2019-06" db="EMBL/GenBank/DDBJ databases">
        <title>Persicimonas caeni gen. nov., sp. nov., a predatory bacterium isolated from solar saltern.</title>
        <authorList>
            <person name="Wang S."/>
        </authorList>
    </citation>
    <scope>NUCLEOTIDE SEQUENCE [LARGE SCALE GENOMIC DNA]</scope>
    <source>
        <strain evidence="12 13">YN101</strain>
    </source>
</reference>
<dbReference type="AlphaFoldDB" id="A0A4Y6PMG5"/>
<evidence type="ECO:0000256" key="7">
    <source>
        <dbReference type="SAM" id="Coils"/>
    </source>
</evidence>
<dbReference type="CDD" id="cd00082">
    <property type="entry name" value="HisKA"/>
    <property type="match status" value="1"/>
</dbReference>
<dbReference type="Proteomes" id="UP000315995">
    <property type="component" value="Chromosome"/>
</dbReference>
<feature type="domain" description="Response regulatory" evidence="9">
    <location>
        <begin position="432"/>
        <end position="548"/>
    </location>
</feature>
<evidence type="ECO:0000256" key="5">
    <source>
        <dbReference type="ARBA" id="ARBA00022777"/>
    </source>
</evidence>
<gene>
    <name evidence="12" type="ORF">FIV42_01765</name>
</gene>
<dbReference type="PANTHER" id="PTHR43547">
    <property type="entry name" value="TWO-COMPONENT HISTIDINE KINASE"/>
    <property type="match status" value="1"/>
</dbReference>
<dbReference type="OrthoDB" id="9815202at2"/>
<accession>A0A5B8XZY1</accession>
<dbReference type="InterPro" id="IPR011006">
    <property type="entry name" value="CheY-like_superfamily"/>
</dbReference>